<accession>A0A1Q9AY33</accession>
<dbReference type="Proteomes" id="UP000186364">
    <property type="component" value="Unassembled WGS sequence"/>
</dbReference>
<proteinExistence type="predicted"/>
<evidence type="ECO:0000313" key="1">
    <source>
        <dbReference type="EMBL" id="OLP60344.1"/>
    </source>
</evidence>
<dbReference type="AlphaFoldDB" id="A0A1Q9AY33"/>
<protein>
    <submittedName>
        <fullName evidence="1">Uncharacterized protein</fullName>
    </submittedName>
</protein>
<dbReference type="RefSeq" id="WP_075627361.1">
    <property type="nucleotide sequence ID" value="NZ_FOAM01000001.1"/>
</dbReference>
<name>A0A1Q9AY33_9HYPH</name>
<keyword evidence="2" id="KW-1185">Reference proteome</keyword>
<gene>
    <name evidence="1" type="ORF">BJF93_15415</name>
</gene>
<evidence type="ECO:0000313" key="2">
    <source>
        <dbReference type="Proteomes" id="UP000186364"/>
    </source>
</evidence>
<reference evidence="1 2" key="1">
    <citation type="submission" date="2016-09" db="EMBL/GenBank/DDBJ databases">
        <title>Rhizobium sp. nov., a novel species isolated from the rice rhizosphere.</title>
        <authorList>
            <person name="Zhao J."/>
            <person name="Zhang X."/>
        </authorList>
    </citation>
    <scope>NUCLEOTIDE SEQUENCE [LARGE SCALE GENOMIC DNA]</scope>
    <source>
        <strain evidence="1 2">1.7048</strain>
    </source>
</reference>
<dbReference type="OrthoDB" id="9968111at2"/>
<organism evidence="1 2">
    <name type="scientific">Xaviernesmea oryzae</name>
    <dbReference type="NCBI Taxonomy" id="464029"/>
    <lineage>
        <taxon>Bacteria</taxon>
        <taxon>Pseudomonadati</taxon>
        <taxon>Pseudomonadota</taxon>
        <taxon>Alphaproteobacteria</taxon>
        <taxon>Hyphomicrobiales</taxon>
        <taxon>Rhizobiaceae</taxon>
        <taxon>Rhizobium/Agrobacterium group</taxon>
        <taxon>Xaviernesmea</taxon>
    </lineage>
</organism>
<sequence length="274" mass="30690">MLQTRLTNPNPKSFLAFACRAKEWLQLPNVDLARQRLQAAFSLEQEVIRRIASQEGIEQAISYAAGMIVYGHRTPIDFCAVPKIADWRPARSSLLEIVVGSYIISAQSPRPYINTARFLSRGVPNDQAKNKFTDDHVRRALRTFAAQSARRPQTVSRGQLALSPLEIQCACFANEVRFLDALWAKAKSRLSSTIRPGQISPRSPDAETADKLAVDGSLFDWQRELEADPPFEPTLPNLPKGLIEVVIRELRERHRSAALRENLASKGTVFATRS</sequence>
<comment type="caution">
    <text evidence="1">The sequence shown here is derived from an EMBL/GenBank/DDBJ whole genome shotgun (WGS) entry which is preliminary data.</text>
</comment>
<dbReference type="EMBL" id="MKIP01000037">
    <property type="protein sequence ID" value="OLP60344.1"/>
    <property type="molecule type" value="Genomic_DNA"/>
</dbReference>